<proteinExistence type="predicted"/>
<comment type="caution">
    <text evidence="2">The sequence shown here is derived from an EMBL/GenBank/DDBJ whole genome shotgun (WGS) entry which is preliminary data.</text>
</comment>
<feature type="compositionally biased region" description="Basic and acidic residues" evidence="1">
    <location>
        <begin position="46"/>
        <end position="57"/>
    </location>
</feature>
<reference evidence="2" key="1">
    <citation type="submission" date="2022-11" db="EMBL/GenBank/DDBJ databases">
        <authorList>
            <person name="Kikuchi T."/>
        </authorList>
    </citation>
    <scope>NUCLEOTIDE SEQUENCE</scope>
    <source>
        <strain evidence="2">PS1010</strain>
    </source>
</reference>
<dbReference type="AlphaFoldDB" id="A0A9P1IFU3"/>
<dbReference type="Proteomes" id="UP001152747">
    <property type="component" value="Unassembled WGS sequence"/>
</dbReference>
<feature type="compositionally biased region" description="Basic residues" evidence="1">
    <location>
        <begin position="8"/>
        <end position="19"/>
    </location>
</feature>
<protein>
    <submittedName>
        <fullName evidence="2">Uncharacterized protein</fullName>
    </submittedName>
</protein>
<gene>
    <name evidence="2" type="ORF">CAMP_LOCUS5089</name>
</gene>
<feature type="compositionally biased region" description="Basic and acidic residues" evidence="1">
    <location>
        <begin position="110"/>
        <end position="121"/>
    </location>
</feature>
<organism evidence="2 3">
    <name type="scientific">Caenorhabditis angaria</name>
    <dbReference type="NCBI Taxonomy" id="860376"/>
    <lineage>
        <taxon>Eukaryota</taxon>
        <taxon>Metazoa</taxon>
        <taxon>Ecdysozoa</taxon>
        <taxon>Nematoda</taxon>
        <taxon>Chromadorea</taxon>
        <taxon>Rhabditida</taxon>
        <taxon>Rhabditina</taxon>
        <taxon>Rhabditomorpha</taxon>
        <taxon>Rhabditoidea</taxon>
        <taxon>Rhabditidae</taxon>
        <taxon>Peloderinae</taxon>
        <taxon>Caenorhabditis</taxon>
    </lineage>
</organism>
<feature type="compositionally biased region" description="Basic and acidic residues" evidence="1">
    <location>
        <begin position="64"/>
        <end position="83"/>
    </location>
</feature>
<sequence>MNFMQINCRKKEKRKKVREKKQTEEDPFAELKMNLANQEKQTQSDSLKDCSFRDEKNPLYNASKSRECQNTKIGDEKEKEKTTPVETAKQNISTVQTTVKESPTQPSKISKIEESTNNRLK</sequence>
<evidence type="ECO:0000313" key="3">
    <source>
        <dbReference type="Proteomes" id="UP001152747"/>
    </source>
</evidence>
<feature type="region of interest" description="Disordered" evidence="1">
    <location>
        <begin position="1"/>
        <end position="121"/>
    </location>
</feature>
<keyword evidence="3" id="KW-1185">Reference proteome</keyword>
<feature type="compositionally biased region" description="Polar residues" evidence="1">
    <location>
        <begin position="35"/>
        <end position="45"/>
    </location>
</feature>
<dbReference type="EMBL" id="CANHGI010000002">
    <property type="protein sequence ID" value="CAI5442452.1"/>
    <property type="molecule type" value="Genomic_DNA"/>
</dbReference>
<accession>A0A9P1IFU3</accession>
<feature type="compositionally biased region" description="Polar residues" evidence="1">
    <location>
        <begin position="90"/>
        <end position="108"/>
    </location>
</feature>
<evidence type="ECO:0000256" key="1">
    <source>
        <dbReference type="SAM" id="MobiDB-lite"/>
    </source>
</evidence>
<name>A0A9P1IFU3_9PELO</name>
<evidence type="ECO:0000313" key="2">
    <source>
        <dbReference type="EMBL" id="CAI5442452.1"/>
    </source>
</evidence>